<dbReference type="Proteomes" id="UP001147747">
    <property type="component" value="Unassembled WGS sequence"/>
</dbReference>
<sequence length="330" mass="35601">MSTYMKAAVLSTIGGPEGFKCLDDIPIPELQEGTVIVKNSISSINYADVYFRTGIYPSARHTDLILGQEAAGVIVAAPVDEPLGLKKGDRVVWIAQGSYAQYTCVPTSQIIKIPPGVQDEDAAGVFLTGMTALTLIGEAFPAKAGDWALVHAAAGGVGLLLCQALKDLGVVVIGTAGGPEKCQLALQNGASHVIDYRAEQDWPKKVHELTGGRGVDVAYDGVGKDTWEGTLQTIGLFGKAVFIGNASGAVPPIGLEKLTSKNISIMRPTLRNYISTRERLERYGNKALKMIQEGKWKILKHDRYYSLEEIEQAHRDLENRATKGKLLIRL</sequence>
<dbReference type="AlphaFoldDB" id="A0A9X0B8J1"/>
<dbReference type="OrthoDB" id="203908at2759"/>
<evidence type="ECO:0000313" key="6">
    <source>
        <dbReference type="EMBL" id="KAJ5392033.1"/>
    </source>
</evidence>
<evidence type="ECO:0000256" key="2">
    <source>
        <dbReference type="ARBA" id="ARBA00023002"/>
    </source>
</evidence>
<keyword evidence="2" id="KW-0560">Oxidoreductase</keyword>
<dbReference type="RefSeq" id="XP_056487711.1">
    <property type="nucleotide sequence ID" value="XM_056632160.1"/>
</dbReference>
<keyword evidence="7" id="KW-1185">Reference proteome</keyword>
<dbReference type="InterPro" id="IPR036291">
    <property type="entry name" value="NAD(P)-bd_dom_sf"/>
</dbReference>
<dbReference type="GO" id="GO:0008270">
    <property type="term" value="F:zinc ion binding"/>
    <property type="evidence" value="ECO:0007669"/>
    <property type="project" value="InterPro"/>
</dbReference>
<dbReference type="GeneID" id="81371140"/>
<keyword evidence="1" id="KW-0521">NADP</keyword>
<dbReference type="InterPro" id="IPR020843">
    <property type="entry name" value="ER"/>
</dbReference>
<reference evidence="6" key="2">
    <citation type="journal article" date="2023" name="IMA Fungus">
        <title>Comparative genomic study of the Penicillium genus elucidates a diverse pangenome and 15 lateral gene transfer events.</title>
        <authorList>
            <person name="Petersen C."/>
            <person name="Sorensen T."/>
            <person name="Nielsen M.R."/>
            <person name="Sondergaard T.E."/>
            <person name="Sorensen J.L."/>
            <person name="Fitzpatrick D.A."/>
            <person name="Frisvad J.C."/>
            <person name="Nielsen K.L."/>
        </authorList>
    </citation>
    <scope>NUCLEOTIDE SEQUENCE</scope>
    <source>
        <strain evidence="6">IBT 29677</strain>
    </source>
</reference>
<dbReference type="InterPro" id="IPR013149">
    <property type="entry name" value="ADH-like_C"/>
</dbReference>
<dbReference type="SUPFAM" id="SSF50129">
    <property type="entry name" value="GroES-like"/>
    <property type="match status" value="1"/>
</dbReference>
<dbReference type="GO" id="GO:0005829">
    <property type="term" value="C:cytosol"/>
    <property type="evidence" value="ECO:0007669"/>
    <property type="project" value="TreeGrafter"/>
</dbReference>
<gene>
    <name evidence="6" type="ORF">N7509_007523</name>
</gene>
<evidence type="ECO:0000256" key="4">
    <source>
        <dbReference type="ARBA" id="ARBA00070796"/>
    </source>
</evidence>
<evidence type="ECO:0000259" key="5">
    <source>
        <dbReference type="SMART" id="SM00829"/>
    </source>
</evidence>
<evidence type="ECO:0000256" key="1">
    <source>
        <dbReference type="ARBA" id="ARBA00022857"/>
    </source>
</evidence>
<dbReference type="PANTHER" id="PTHR48106">
    <property type="entry name" value="QUINONE OXIDOREDUCTASE PIG3-RELATED"/>
    <property type="match status" value="1"/>
</dbReference>
<accession>A0A9X0B8J1</accession>
<protein>
    <recommendedName>
        <fullName evidence="4">Probable quinone oxidoreductase</fullName>
    </recommendedName>
    <alternativeName>
        <fullName evidence="3">NADPH:quinone reductase</fullName>
    </alternativeName>
</protein>
<organism evidence="6 7">
    <name type="scientific">Penicillium cosmopolitanum</name>
    <dbReference type="NCBI Taxonomy" id="1131564"/>
    <lineage>
        <taxon>Eukaryota</taxon>
        <taxon>Fungi</taxon>
        <taxon>Dikarya</taxon>
        <taxon>Ascomycota</taxon>
        <taxon>Pezizomycotina</taxon>
        <taxon>Eurotiomycetes</taxon>
        <taxon>Eurotiomycetidae</taxon>
        <taxon>Eurotiales</taxon>
        <taxon>Aspergillaceae</taxon>
        <taxon>Penicillium</taxon>
    </lineage>
</organism>
<dbReference type="GO" id="GO:0070402">
    <property type="term" value="F:NADPH binding"/>
    <property type="evidence" value="ECO:0007669"/>
    <property type="project" value="TreeGrafter"/>
</dbReference>
<dbReference type="InterPro" id="IPR013154">
    <property type="entry name" value="ADH-like_N"/>
</dbReference>
<dbReference type="PROSITE" id="PS01162">
    <property type="entry name" value="QOR_ZETA_CRYSTAL"/>
    <property type="match status" value="1"/>
</dbReference>
<dbReference type="GO" id="GO:0035925">
    <property type="term" value="F:mRNA 3'-UTR AU-rich region binding"/>
    <property type="evidence" value="ECO:0007669"/>
    <property type="project" value="TreeGrafter"/>
</dbReference>
<dbReference type="Gene3D" id="3.90.180.10">
    <property type="entry name" value="Medium-chain alcohol dehydrogenases, catalytic domain"/>
    <property type="match status" value="1"/>
</dbReference>
<dbReference type="EMBL" id="JAPZBU010000008">
    <property type="protein sequence ID" value="KAJ5392033.1"/>
    <property type="molecule type" value="Genomic_DNA"/>
</dbReference>
<dbReference type="CDD" id="cd05286">
    <property type="entry name" value="QOR2"/>
    <property type="match status" value="1"/>
</dbReference>
<dbReference type="InterPro" id="IPR002364">
    <property type="entry name" value="Quin_OxRdtase/zeta-crystal_CS"/>
</dbReference>
<dbReference type="PANTHER" id="PTHR48106:SF13">
    <property type="entry name" value="QUINONE OXIDOREDUCTASE-RELATED"/>
    <property type="match status" value="1"/>
</dbReference>
<dbReference type="Gene3D" id="3.40.50.720">
    <property type="entry name" value="NAD(P)-binding Rossmann-like Domain"/>
    <property type="match status" value="1"/>
</dbReference>
<dbReference type="Pfam" id="PF00107">
    <property type="entry name" value="ADH_zinc_N"/>
    <property type="match status" value="1"/>
</dbReference>
<name>A0A9X0B8J1_9EURO</name>
<dbReference type="SUPFAM" id="SSF51735">
    <property type="entry name" value="NAD(P)-binding Rossmann-fold domains"/>
    <property type="match status" value="1"/>
</dbReference>
<evidence type="ECO:0000256" key="3">
    <source>
        <dbReference type="ARBA" id="ARBA00043088"/>
    </source>
</evidence>
<dbReference type="SMART" id="SM00829">
    <property type="entry name" value="PKS_ER"/>
    <property type="match status" value="1"/>
</dbReference>
<evidence type="ECO:0000313" key="7">
    <source>
        <dbReference type="Proteomes" id="UP001147747"/>
    </source>
</evidence>
<dbReference type="GO" id="GO:0003960">
    <property type="term" value="F:quinone reductase (NADPH) activity"/>
    <property type="evidence" value="ECO:0007669"/>
    <property type="project" value="InterPro"/>
</dbReference>
<dbReference type="InterPro" id="IPR011032">
    <property type="entry name" value="GroES-like_sf"/>
</dbReference>
<comment type="caution">
    <text evidence="6">The sequence shown here is derived from an EMBL/GenBank/DDBJ whole genome shotgun (WGS) entry which is preliminary data.</text>
</comment>
<reference evidence="6" key="1">
    <citation type="submission" date="2022-12" db="EMBL/GenBank/DDBJ databases">
        <authorList>
            <person name="Petersen C."/>
        </authorList>
    </citation>
    <scope>NUCLEOTIDE SEQUENCE</scope>
    <source>
        <strain evidence="6">IBT 29677</strain>
    </source>
</reference>
<dbReference type="FunFam" id="3.40.50.720:FF:000053">
    <property type="entry name" value="Quinone oxidoreductase 1"/>
    <property type="match status" value="1"/>
</dbReference>
<dbReference type="InterPro" id="IPR047618">
    <property type="entry name" value="QOR-like"/>
</dbReference>
<proteinExistence type="predicted"/>
<dbReference type="Pfam" id="PF08240">
    <property type="entry name" value="ADH_N"/>
    <property type="match status" value="1"/>
</dbReference>
<feature type="domain" description="Enoyl reductase (ER)" evidence="5">
    <location>
        <begin position="14"/>
        <end position="328"/>
    </location>
</feature>